<evidence type="ECO:0000313" key="3">
    <source>
        <dbReference type="Ensembl" id="ENSMMNP00015015862.1"/>
    </source>
</evidence>
<dbReference type="PANTHER" id="PTHR23268">
    <property type="entry name" value="T-CELL RECEPTOR BETA CHAIN"/>
    <property type="match status" value="1"/>
</dbReference>
<evidence type="ECO:0000256" key="1">
    <source>
        <dbReference type="ARBA" id="ARBA00022859"/>
    </source>
</evidence>
<dbReference type="AlphaFoldDB" id="A0A8C6BLC2"/>
<feature type="region of interest" description="Disordered" evidence="2">
    <location>
        <begin position="112"/>
        <end position="146"/>
    </location>
</feature>
<dbReference type="Ensembl" id="ENSMMNT00015017422.1">
    <property type="protein sequence ID" value="ENSMMNP00015015862.1"/>
    <property type="gene ID" value="ENSMMNG00015011704.1"/>
</dbReference>
<dbReference type="GO" id="GO:0005886">
    <property type="term" value="C:plasma membrane"/>
    <property type="evidence" value="ECO:0007669"/>
    <property type="project" value="TreeGrafter"/>
</dbReference>
<name>A0A8C6BLC2_MONMO</name>
<dbReference type="Gene3D" id="2.60.40.10">
    <property type="entry name" value="Immunoglobulins"/>
    <property type="match status" value="1"/>
</dbReference>
<dbReference type="GeneTree" id="ENSGT00940000163595"/>
<dbReference type="PANTHER" id="PTHR23268:SF121">
    <property type="entry name" value="T CELL RECEPTOR BETA VARIABLE 28"/>
    <property type="match status" value="1"/>
</dbReference>
<dbReference type="InterPro" id="IPR013783">
    <property type="entry name" value="Ig-like_fold"/>
</dbReference>
<keyword evidence="4" id="KW-1185">Reference proteome</keyword>
<dbReference type="GO" id="GO:0007166">
    <property type="term" value="P:cell surface receptor signaling pathway"/>
    <property type="evidence" value="ECO:0007669"/>
    <property type="project" value="TreeGrafter"/>
</dbReference>
<organism evidence="3 4">
    <name type="scientific">Monodon monoceros</name>
    <name type="common">Narwhal</name>
    <name type="synonym">Ceratodon monodon</name>
    <dbReference type="NCBI Taxonomy" id="40151"/>
    <lineage>
        <taxon>Eukaryota</taxon>
        <taxon>Metazoa</taxon>
        <taxon>Chordata</taxon>
        <taxon>Craniata</taxon>
        <taxon>Vertebrata</taxon>
        <taxon>Euteleostomi</taxon>
        <taxon>Mammalia</taxon>
        <taxon>Eutheria</taxon>
        <taxon>Laurasiatheria</taxon>
        <taxon>Artiodactyla</taxon>
        <taxon>Whippomorpha</taxon>
        <taxon>Cetacea</taxon>
        <taxon>Odontoceti</taxon>
        <taxon>Monodontidae</taxon>
        <taxon>Monodon</taxon>
    </lineage>
</organism>
<dbReference type="InterPro" id="IPR050413">
    <property type="entry name" value="TCR_beta_variable"/>
</dbReference>
<protein>
    <recommendedName>
        <fullName evidence="5">Immunoglobulin V-set domain-containing protein</fullName>
    </recommendedName>
</protein>
<evidence type="ECO:0008006" key="5">
    <source>
        <dbReference type="Google" id="ProtNLM"/>
    </source>
</evidence>
<dbReference type="GO" id="GO:0002376">
    <property type="term" value="P:immune system process"/>
    <property type="evidence" value="ECO:0007669"/>
    <property type="project" value="UniProtKB-KW"/>
</dbReference>
<dbReference type="SUPFAM" id="SSF48726">
    <property type="entry name" value="Immunoglobulin"/>
    <property type="match status" value="1"/>
</dbReference>
<evidence type="ECO:0000313" key="4">
    <source>
        <dbReference type="Proteomes" id="UP000694561"/>
    </source>
</evidence>
<reference evidence="3" key="2">
    <citation type="submission" date="2025-09" db="UniProtKB">
        <authorList>
            <consortium name="Ensembl"/>
        </authorList>
    </citation>
    <scope>IDENTIFICATION</scope>
</reference>
<accession>A0A8C6BLC2</accession>
<sequence>VGIRLLRAICFLGVGESRELLVKRMGEKVVIECIQNMDHERMFWYRQDPVLGLQLLHFSFSVDSVEKRDVPDGSSVSRKKKEGFPLTLESASASQMSVHLCAHSESTARPHPLCTKRADARGGDPKSGLSCAAPTARVPIRRKVDS</sequence>
<reference evidence="3" key="1">
    <citation type="submission" date="2025-08" db="UniProtKB">
        <authorList>
            <consortium name="Ensembl"/>
        </authorList>
    </citation>
    <scope>IDENTIFICATION</scope>
</reference>
<dbReference type="InterPro" id="IPR036179">
    <property type="entry name" value="Ig-like_dom_sf"/>
</dbReference>
<proteinExistence type="predicted"/>
<keyword evidence="1" id="KW-0391">Immunity</keyword>
<evidence type="ECO:0000256" key="2">
    <source>
        <dbReference type="SAM" id="MobiDB-lite"/>
    </source>
</evidence>
<dbReference type="Proteomes" id="UP000694561">
    <property type="component" value="Unplaced"/>
</dbReference>